<dbReference type="InterPro" id="IPR027417">
    <property type="entry name" value="P-loop_NTPase"/>
</dbReference>
<gene>
    <name evidence="1" type="ORF">BD626DRAFT_491605</name>
</gene>
<sequence>MNDTVQQKNVYILSDLRTWTDDFVQLAIFGRRRMNDHDAFSEAEYRRMNAISPTQRLCWVDGRALIIKFVELEVPGITFGRIRNPEELGSDADACVFIYSSIYDSLYFVGLILKRFTEYFDKTYPIALVSALDWSQTEEDEATGKQCAEENGVPFFQFSVTDDDEEGSARNVEEVVHAIVRSIREESSSRRMQQCRPVFYEGPSRRKRLAHRLRAVTSSCIIA</sequence>
<comment type="caution">
    <text evidence="1">The sequence shown here is derived from an EMBL/GenBank/DDBJ whole genome shotgun (WGS) entry which is preliminary data.</text>
</comment>
<reference evidence="1 2" key="1">
    <citation type="journal article" date="2019" name="New Phytol.">
        <title>Comparative genomics reveals unique wood-decay strategies and fruiting body development in the Schizophyllaceae.</title>
        <authorList>
            <person name="Almasi E."/>
            <person name="Sahu N."/>
            <person name="Krizsan K."/>
            <person name="Balint B."/>
            <person name="Kovacs G.M."/>
            <person name="Kiss B."/>
            <person name="Cseklye J."/>
            <person name="Drula E."/>
            <person name="Henrissat B."/>
            <person name="Nagy I."/>
            <person name="Chovatia M."/>
            <person name="Adam C."/>
            <person name="LaButti K."/>
            <person name="Lipzen A."/>
            <person name="Riley R."/>
            <person name="Grigoriev I.V."/>
            <person name="Nagy L.G."/>
        </authorList>
    </citation>
    <scope>NUCLEOTIDE SEQUENCE [LARGE SCALE GENOMIC DNA]</scope>
    <source>
        <strain evidence="1 2">NL-1724</strain>
    </source>
</reference>
<evidence type="ECO:0000313" key="2">
    <source>
        <dbReference type="Proteomes" id="UP000320762"/>
    </source>
</evidence>
<evidence type="ECO:0000313" key="1">
    <source>
        <dbReference type="EMBL" id="TRM64378.1"/>
    </source>
</evidence>
<protein>
    <submittedName>
        <fullName evidence="1">Uncharacterized protein</fullName>
    </submittedName>
</protein>
<dbReference type="SUPFAM" id="SSF52540">
    <property type="entry name" value="P-loop containing nucleoside triphosphate hydrolases"/>
    <property type="match status" value="1"/>
</dbReference>
<proteinExistence type="predicted"/>
<organism evidence="1 2">
    <name type="scientific">Schizophyllum amplum</name>
    <dbReference type="NCBI Taxonomy" id="97359"/>
    <lineage>
        <taxon>Eukaryota</taxon>
        <taxon>Fungi</taxon>
        <taxon>Dikarya</taxon>
        <taxon>Basidiomycota</taxon>
        <taxon>Agaricomycotina</taxon>
        <taxon>Agaricomycetes</taxon>
        <taxon>Agaricomycetidae</taxon>
        <taxon>Agaricales</taxon>
        <taxon>Schizophyllaceae</taxon>
        <taxon>Schizophyllum</taxon>
    </lineage>
</organism>
<name>A0A550CHV3_9AGAR</name>
<dbReference type="EMBL" id="VDMD01000007">
    <property type="protein sequence ID" value="TRM64378.1"/>
    <property type="molecule type" value="Genomic_DNA"/>
</dbReference>
<dbReference type="AlphaFoldDB" id="A0A550CHV3"/>
<accession>A0A550CHV3</accession>
<dbReference type="Proteomes" id="UP000320762">
    <property type="component" value="Unassembled WGS sequence"/>
</dbReference>
<dbReference type="Gene3D" id="3.40.50.300">
    <property type="entry name" value="P-loop containing nucleotide triphosphate hydrolases"/>
    <property type="match status" value="1"/>
</dbReference>
<keyword evidence="2" id="KW-1185">Reference proteome</keyword>